<dbReference type="EMBL" id="GBRH01171759">
    <property type="protein sequence ID" value="JAE26137.1"/>
    <property type="molecule type" value="Transcribed_RNA"/>
</dbReference>
<protein>
    <submittedName>
        <fullName evidence="1">Uncharacterized protein</fullName>
    </submittedName>
</protein>
<reference evidence="1" key="1">
    <citation type="submission" date="2014-09" db="EMBL/GenBank/DDBJ databases">
        <authorList>
            <person name="Magalhaes I.L.F."/>
            <person name="Oliveira U."/>
            <person name="Santos F.R."/>
            <person name="Vidigal T.H.D.A."/>
            <person name="Brescovit A.D."/>
            <person name="Santos A.J."/>
        </authorList>
    </citation>
    <scope>NUCLEOTIDE SEQUENCE</scope>
    <source>
        <tissue evidence="1">Shoot tissue taken approximately 20 cm above the soil surface</tissue>
    </source>
</reference>
<evidence type="ECO:0000313" key="1">
    <source>
        <dbReference type="EMBL" id="JAE26137.1"/>
    </source>
</evidence>
<name>A0A0A9GNV6_ARUDO</name>
<dbReference type="AlphaFoldDB" id="A0A0A9GNV6"/>
<sequence length="47" mass="5466">MHNYLGYHLPLYVQLLLLEHQVSMRKIKHAADKTELLLTTIPGCPEH</sequence>
<organism evidence="1">
    <name type="scientific">Arundo donax</name>
    <name type="common">Giant reed</name>
    <name type="synonym">Donax arundinaceus</name>
    <dbReference type="NCBI Taxonomy" id="35708"/>
    <lineage>
        <taxon>Eukaryota</taxon>
        <taxon>Viridiplantae</taxon>
        <taxon>Streptophyta</taxon>
        <taxon>Embryophyta</taxon>
        <taxon>Tracheophyta</taxon>
        <taxon>Spermatophyta</taxon>
        <taxon>Magnoliopsida</taxon>
        <taxon>Liliopsida</taxon>
        <taxon>Poales</taxon>
        <taxon>Poaceae</taxon>
        <taxon>PACMAD clade</taxon>
        <taxon>Arundinoideae</taxon>
        <taxon>Arundineae</taxon>
        <taxon>Arundo</taxon>
    </lineage>
</organism>
<accession>A0A0A9GNV6</accession>
<proteinExistence type="predicted"/>
<reference evidence="1" key="2">
    <citation type="journal article" date="2015" name="Data Brief">
        <title>Shoot transcriptome of the giant reed, Arundo donax.</title>
        <authorList>
            <person name="Barrero R.A."/>
            <person name="Guerrero F.D."/>
            <person name="Moolhuijzen P."/>
            <person name="Goolsby J.A."/>
            <person name="Tidwell J."/>
            <person name="Bellgard S.E."/>
            <person name="Bellgard M.I."/>
        </authorList>
    </citation>
    <scope>NUCLEOTIDE SEQUENCE</scope>
    <source>
        <tissue evidence="1">Shoot tissue taken approximately 20 cm above the soil surface</tissue>
    </source>
</reference>